<sequence>MKEGEEEIISGPSGTYTRYYLSNEELQKYRDMPQDTFWDHNAKPNTPPKKITKKSKHNKEGA</sequence>
<dbReference type="KEGG" id="pgm:PGRAT_24230"/>
<accession>A0A089M9E0</accession>
<keyword evidence="3" id="KW-1185">Reference proteome</keyword>
<reference evidence="2 3" key="1">
    <citation type="submission" date="2014-08" db="EMBL/GenBank/DDBJ databases">
        <title>Comparative genomics of the Paenibacillus odorifer group.</title>
        <authorList>
            <person name="den Bakker H.C."/>
            <person name="Tsai Y.-C."/>
            <person name="Martin N."/>
            <person name="Korlach J."/>
            <person name="Wiedmann M."/>
        </authorList>
    </citation>
    <scope>NUCLEOTIDE SEQUENCE [LARGE SCALE GENOMIC DNA]</scope>
    <source>
        <strain evidence="2 3">DSM 15220</strain>
    </source>
</reference>
<name>A0A089M9E0_9BACL</name>
<dbReference type="RefSeq" id="WP_025704841.1">
    <property type="nucleotide sequence ID" value="NZ_CP009287.1"/>
</dbReference>
<proteinExistence type="predicted"/>
<dbReference type="AlphaFoldDB" id="A0A089M9E0"/>
<gene>
    <name evidence="2" type="ORF">PGRAT_24230</name>
</gene>
<feature type="region of interest" description="Disordered" evidence="1">
    <location>
        <begin position="32"/>
        <end position="62"/>
    </location>
</feature>
<protein>
    <submittedName>
        <fullName evidence="2">Uncharacterized protein</fullName>
    </submittedName>
</protein>
<dbReference type="EMBL" id="CP009287">
    <property type="protein sequence ID" value="AIQ70391.1"/>
    <property type="molecule type" value="Genomic_DNA"/>
</dbReference>
<feature type="compositionally biased region" description="Basic residues" evidence="1">
    <location>
        <begin position="50"/>
        <end position="62"/>
    </location>
</feature>
<dbReference type="HOGENOM" id="CLU_2899855_0_0_9"/>
<evidence type="ECO:0000313" key="2">
    <source>
        <dbReference type="EMBL" id="AIQ70391.1"/>
    </source>
</evidence>
<dbReference type="STRING" id="189425.PGRAT_24230"/>
<dbReference type="Proteomes" id="UP000029500">
    <property type="component" value="Chromosome"/>
</dbReference>
<evidence type="ECO:0000256" key="1">
    <source>
        <dbReference type="SAM" id="MobiDB-lite"/>
    </source>
</evidence>
<evidence type="ECO:0000313" key="3">
    <source>
        <dbReference type="Proteomes" id="UP000029500"/>
    </source>
</evidence>
<feature type="compositionally biased region" description="Basic and acidic residues" evidence="1">
    <location>
        <begin position="32"/>
        <end position="42"/>
    </location>
</feature>
<organism evidence="2 3">
    <name type="scientific">Paenibacillus graminis</name>
    <dbReference type="NCBI Taxonomy" id="189425"/>
    <lineage>
        <taxon>Bacteria</taxon>
        <taxon>Bacillati</taxon>
        <taxon>Bacillota</taxon>
        <taxon>Bacilli</taxon>
        <taxon>Bacillales</taxon>
        <taxon>Paenibacillaceae</taxon>
        <taxon>Paenibacillus</taxon>
    </lineage>
</organism>